<dbReference type="InterPro" id="IPR012463">
    <property type="entry name" value="Ninja_motif"/>
</dbReference>
<dbReference type="GO" id="GO:0045892">
    <property type="term" value="P:negative regulation of DNA-templated transcription"/>
    <property type="evidence" value="ECO:0007669"/>
    <property type="project" value="TreeGrafter"/>
</dbReference>
<evidence type="ECO:0000313" key="9">
    <source>
        <dbReference type="Proteomes" id="UP001415857"/>
    </source>
</evidence>
<keyword evidence="3 4" id="KW-0539">Nucleus</keyword>
<keyword evidence="9" id="KW-1185">Reference proteome</keyword>
<dbReference type="GO" id="GO:0005634">
    <property type="term" value="C:nucleus"/>
    <property type="evidence" value="ECO:0007669"/>
    <property type="project" value="UniProtKB-SubCell"/>
</dbReference>
<evidence type="ECO:0000256" key="2">
    <source>
        <dbReference type="ARBA" id="ARBA00006081"/>
    </source>
</evidence>
<dbReference type="PANTHER" id="PTHR31413">
    <property type="entry name" value="AFP HOMOLOG 2"/>
    <property type="match status" value="1"/>
</dbReference>
<dbReference type="AlphaFoldDB" id="A0AAP0WUL2"/>
<feature type="coiled-coil region" evidence="5">
    <location>
        <begin position="101"/>
        <end position="130"/>
    </location>
</feature>
<comment type="caution">
    <text evidence="8">The sequence shown here is derived from an EMBL/GenBank/DDBJ whole genome shotgun (WGS) entry which is preliminary data.</text>
</comment>
<protein>
    <recommendedName>
        <fullName evidence="4">Ninja-family protein</fullName>
    </recommendedName>
    <alternativeName>
        <fullName evidence="4">ABI-binding protein</fullName>
    </alternativeName>
</protein>
<dbReference type="InterPro" id="IPR032310">
    <property type="entry name" value="NLS_NINJA_AFP-like"/>
</dbReference>
<comment type="function">
    <text evidence="4">Acts as a negative regulator of abscisic acid (ABA) response.</text>
</comment>
<evidence type="ECO:0000256" key="5">
    <source>
        <dbReference type="SAM" id="Coils"/>
    </source>
</evidence>
<evidence type="ECO:0000256" key="6">
    <source>
        <dbReference type="SAM" id="MobiDB-lite"/>
    </source>
</evidence>
<gene>
    <name evidence="8" type="ORF">L1049_007116</name>
</gene>
<dbReference type="InterPro" id="IPR031307">
    <property type="entry name" value="Ninja_fam"/>
</dbReference>
<organism evidence="8 9">
    <name type="scientific">Liquidambar formosana</name>
    <name type="common">Formosan gum</name>
    <dbReference type="NCBI Taxonomy" id="63359"/>
    <lineage>
        <taxon>Eukaryota</taxon>
        <taxon>Viridiplantae</taxon>
        <taxon>Streptophyta</taxon>
        <taxon>Embryophyta</taxon>
        <taxon>Tracheophyta</taxon>
        <taxon>Spermatophyta</taxon>
        <taxon>Magnoliopsida</taxon>
        <taxon>eudicotyledons</taxon>
        <taxon>Gunneridae</taxon>
        <taxon>Pentapetalae</taxon>
        <taxon>Saxifragales</taxon>
        <taxon>Altingiaceae</taxon>
        <taxon>Liquidambar</taxon>
    </lineage>
</organism>
<proteinExistence type="inferred from homology"/>
<feature type="compositionally biased region" description="Gly residues" evidence="6">
    <location>
        <begin position="174"/>
        <end position="188"/>
    </location>
</feature>
<comment type="subcellular location">
    <subcellularLocation>
        <location evidence="1 4">Nucleus</location>
    </subcellularLocation>
</comment>
<feature type="region of interest" description="Disordered" evidence="6">
    <location>
        <begin position="171"/>
        <end position="226"/>
    </location>
</feature>
<feature type="domain" description="Ethylene-responsive binding factor-associated repression" evidence="7">
    <location>
        <begin position="47"/>
        <end position="80"/>
    </location>
</feature>
<dbReference type="Pfam" id="PF07897">
    <property type="entry name" value="EAR"/>
    <property type="match status" value="1"/>
</dbReference>
<name>A0AAP0WUL2_LIQFO</name>
<sequence length="243" mass="26783">MAEAEGGGTLQTGHFSVQMSNLQRDLLQRFIPGGNHFRRKFEELTKETEEIELSLGLSLNGRFGVDPQANKLARSSSIPDFMNPARRNDETASVTAEEWRKRKELQSLRRMEAKRKRTEKQRNLRAARDRNRCDLEENCEEDKRVKDIGSLPIHGDEQYKPSETPNLVAPSSWVGGGRGGGGFNGGGIESRSEKGNGLVGGGLEGLLPPPPPPSQLSQGSGHKGAAAHLVFRNLRANQYKEQA</sequence>
<evidence type="ECO:0000256" key="3">
    <source>
        <dbReference type="ARBA" id="ARBA00023242"/>
    </source>
</evidence>
<evidence type="ECO:0000313" key="8">
    <source>
        <dbReference type="EMBL" id="KAK9277571.1"/>
    </source>
</evidence>
<keyword evidence="5" id="KW-0175">Coiled coil</keyword>
<dbReference type="EMBL" id="JBBPBK010000010">
    <property type="protein sequence ID" value="KAK9277571.1"/>
    <property type="molecule type" value="Genomic_DNA"/>
</dbReference>
<evidence type="ECO:0000256" key="1">
    <source>
        <dbReference type="ARBA" id="ARBA00004123"/>
    </source>
</evidence>
<comment type="similarity">
    <text evidence="2 4">Belongs to the Ninja family.</text>
</comment>
<dbReference type="GO" id="GO:0007165">
    <property type="term" value="P:signal transduction"/>
    <property type="evidence" value="ECO:0007669"/>
    <property type="project" value="InterPro"/>
</dbReference>
<dbReference type="Pfam" id="PF16136">
    <property type="entry name" value="NLS_NINJA_AFP"/>
    <property type="match status" value="1"/>
</dbReference>
<evidence type="ECO:0000259" key="7">
    <source>
        <dbReference type="Pfam" id="PF07897"/>
    </source>
</evidence>
<evidence type="ECO:0000256" key="4">
    <source>
        <dbReference type="RuleBase" id="RU369029"/>
    </source>
</evidence>
<accession>A0AAP0WUL2</accession>
<dbReference type="Proteomes" id="UP001415857">
    <property type="component" value="Unassembled WGS sequence"/>
</dbReference>
<dbReference type="GO" id="GO:0009737">
    <property type="term" value="P:response to abscisic acid"/>
    <property type="evidence" value="ECO:0007669"/>
    <property type="project" value="TreeGrafter"/>
</dbReference>
<reference evidence="8 9" key="1">
    <citation type="journal article" date="2024" name="Plant J.">
        <title>Genome sequences and population genomics reveal climatic adaptation and genomic divergence between two closely related sweetgum species.</title>
        <authorList>
            <person name="Xu W.Q."/>
            <person name="Ren C.Q."/>
            <person name="Zhang X.Y."/>
            <person name="Comes H.P."/>
            <person name="Liu X.H."/>
            <person name="Li Y.G."/>
            <person name="Kettle C.J."/>
            <person name="Jalonen R."/>
            <person name="Gaisberger H."/>
            <person name="Ma Y.Z."/>
            <person name="Qiu Y.X."/>
        </authorList>
    </citation>
    <scope>NUCLEOTIDE SEQUENCE [LARGE SCALE GENOMIC DNA]</scope>
    <source>
        <strain evidence="8">Hangzhou</strain>
    </source>
</reference>
<dbReference type="PANTHER" id="PTHR31413:SF31">
    <property type="entry name" value="NINJA-FAMILY PROTEIN AFP3"/>
    <property type="match status" value="1"/>
</dbReference>